<sequence length="234" mass="26393">MNTSEHPEIIDIAEYAAADKHPPKGHRYRFFLDKAPYISDQAVLTGREILAFAGLDPQHYDLFKASRGGRRDPIAADQSVDLAEPGTERFFTMKNEHSNGDGQEALAFKLPAEDLAYLRDASLEWEVFLDAEQRWLLIRNWPLPVGLVPGHADIALRIDPNYPMSQIDMAYFLPPLSHAQGWAIPSLATIQVRGQAWQQWSRHRPSNGWRPGIDCLETHLAYVDHFLARAAGGQ</sequence>
<dbReference type="InterPro" id="IPR027802">
    <property type="entry name" value="Multi-ubiquitin_dom"/>
</dbReference>
<dbReference type="AlphaFoldDB" id="A0A368KI30"/>
<evidence type="ECO:0000313" key="2">
    <source>
        <dbReference type="EMBL" id="RCS31574.1"/>
    </source>
</evidence>
<dbReference type="Pfam" id="PF14452">
    <property type="entry name" value="Multi_ubiq"/>
    <property type="match status" value="1"/>
</dbReference>
<name>A0A368KI30_9GAMM</name>
<accession>A0A368KI30</accession>
<protein>
    <recommendedName>
        <fullName evidence="1">Multi-ubiquitin domain-containing protein</fullName>
    </recommendedName>
</protein>
<gene>
    <name evidence="2" type="ORF">DEO45_00180</name>
</gene>
<evidence type="ECO:0000313" key="3">
    <source>
        <dbReference type="Proteomes" id="UP000252387"/>
    </source>
</evidence>
<keyword evidence="3" id="KW-1185">Reference proteome</keyword>
<dbReference type="InterPro" id="IPR025701">
    <property type="entry name" value="UBQ-conjugat_E2_E"/>
</dbReference>
<reference evidence="2 3" key="1">
    <citation type="submission" date="2018-05" db="EMBL/GenBank/DDBJ databases">
        <title>Draft genome sequence of Rhodanobacter denitrificans Yn1 isolated from gold copper mine.</title>
        <authorList>
            <person name="Yang N."/>
            <person name="Mazhar H.S."/>
            <person name="Rensing C."/>
        </authorList>
    </citation>
    <scope>NUCLEOTIDE SEQUENCE [LARGE SCALE GENOMIC DNA]</scope>
    <source>
        <strain evidence="2 3">Yn1</strain>
    </source>
</reference>
<dbReference type="Pfam" id="PF14462">
    <property type="entry name" value="Prok-E2_E"/>
    <property type="match status" value="1"/>
</dbReference>
<comment type="caution">
    <text evidence="2">The sequence shown here is derived from an EMBL/GenBank/DDBJ whole genome shotgun (WGS) entry which is preliminary data.</text>
</comment>
<dbReference type="EMBL" id="QFWQ01000001">
    <property type="protein sequence ID" value="RCS31574.1"/>
    <property type="molecule type" value="Genomic_DNA"/>
</dbReference>
<proteinExistence type="predicted"/>
<evidence type="ECO:0000259" key="1">
    <source>
        <dbReference type="Pfam" id="PF14452"/>
    </source>
</evidence>
<dbReference type="OrthoDB" id="256126at2"/>
<organism evidence="2 3">
    <name type="scientific">Rhodanobacter denitrificans</name>
    <dbReference type="NCBI Taxonomy" id="666685"/>
    <lineage>
        <taxon>Bacteria</taxon>
        <taxon>Pseudomonadati</taxon>
        <taxon>Pseudomonadota</taxon>
        <taxon>Gammaproteobacteria</taxon>
        <taxon>Lysobacterales</taxon>
        <taxon>Rhodanobacteraceae</taxon>
        <taxon>Rhodanobacter</taxon>
    </lineage>
</organism>
<dbReference type="Proteomes" id="UP000252387">
    <property type="component" value="Unassembled WGS sequence"/>
</dbReference>
<feature type="domain" description="Multi-ubiquitin" evidence="1">
    <location>
        <begin position="28"/>
        <end position="94"/>
    </location>
</feature>
<dbReference type="RefSeq" id="WP_114340311.1">
    <property type="nucleotide sequence ID" value="NZ_QFWQ01000001.1"/>
</dbReference>